<dbReference type="Gene3D" id="3.30.450.20">
    <property type="entry name" value="PAS domain"/>
    <property type="match status" value="1"/>
</dbReference>
<dbReference type="SUPFAM" id="SSF103190">
    <property type="entry name" value="Sensory domain-like"/>
    <property type="match status" value="1"/>
</dbReference>
<feature type="domain" description="HAMP" evidence="6">
    <location>
        <begin position="301"/>
        <end position="357"/>
    </location>
</feature>
<sequence>MKRHSLKTKLITIMLIIGLVPAVISITHLYQQSINRMNELTYDDLEESALTVEYLLNREAEELLILAQNYSDESDIKEAIISGDKERLSQLIVTLFNTLKENNHLTILEVGDSQGNVLVRGHNPGQSGDNKSDNVSIQAALNGEEAMGMEIGSSGLAIRASVPIKGDNGAIIGTIQVGLDGGIFALIQNTIHGNISIYNGDVLLNTSHPDEQDLIGQVIKDESIYKRVSKGEPVVVTDSERNLRLFYPIEDTMGTEVIGMIGIVQDMTFINNFKDSTVSTAILLIAFTILVSATTAIVFSRSIVNPIKKTQELVERTSVLDLVHDEEDEKLAKGKDEVGQMAKAVLSMNGELRMMVARLKDATNRLNMHANDMAASAEESSAANNQVTTAVTEIAEGNSNLAHMLSQVTETMLASIENIDQTNAVMAESSAYATESLALVSRGQEAVSKTIDSLHQNIETIDEVNTSIHDLNSLIENVGKITIIINEIAEQTHLLALNASIEAARAGDAGRGFSVVAEEIRKLSDHTLSASKDISSIVTETTKMSSVAVEKMAITKQAVIEQESAVEVTSSAFDEIKHSVEDITARVNNSSQMLNQVDQASKQIGKQASDMTEIAEQSAANSEEISASSEEQLATAEVIANTATEILMMSDSLHKEVLKFKV</sequence>
<dbReference type="GO" id="GO:0007165">
    <property type="term" value="P:signal transduction"/>
    <property type="evidence" value="ECO:0007669"/>
    <property type="project" value="UniProtKB-KW"/>
</dbReference>
<evidence type="ECO:0000256" key="4">
    <source>
        <dbReference type="SAM" id="Phobius"/>
    </source>
</evidence>
<gene>
    <name evidence="7" type="ORF">H9948_04205</name>
</gene>
<keyword evidence="4" id="KW-0472">Membrane</keyword>
<dbReference type="InterPro" id="IPR003660">
    <property type="entry name" value="HAMP_dom"/>
</dbReference>
<dbReference type="SUPFAM" id="SSF58104">
    <property type="entry name" value="Methyl-accepting chemotaxis protein (MCP) signaling domain"/>
    <property type="match status" value="1"/>
</dbReference>
<dbReference type="GO" id="GO:0016020">
    <property type="term" value="C:membrane"/>
    <property type="evidence" value="ECO:0007669"/>
    <property type="project" value="InterPro"/>
</dbReference>
<evidence type="ECO:0000313" key="8">
    <source>
        <dbReference type="Proteomes" id="UP000886856"/>
    </source>
</evidence>
<dbReference type="PROSITE" id="PS50885">
    <property type="entry name" value="HAMP"/>
    <property type="match status" value="1"/>
</dbReference>
<protein>
    <recommendedName>
        <fullName evidence="9">Methyl-accepting chemotaxis protein</fullName>
    </recommendedName>
</protein>
<comment type="similarity">
    <text evidence="2">Belongs to the methyl-accepting chemotaxis (MCP) protein family.</text>
</comment>
<evidence type="ECO:0000256" key="1">
    <source>
        <dbReference type="ARBA" id="ARBA00023224"/>
    </source>
</evidence>
<evidence type="ECO:0008006" key="9">
    <source>
        <dbReference type="Google" id="ProtNLM"/>
    </source>
</evidence>
<feature type="transmembrane region" description="Helical" evidence="4">
    <location>
        <begin position="278"/>
        <end position="299"/>
    </location>
</feature>
<reference evidence="7" key="1">
    <citation type="journal article" date="2021" name="PeerJ">
        <title>Extensive microbial diversity within the chicken gut microbiome revealed by metagenomics and culture.</title>
        <authorList>
            <person name="Gilroy R."/>
            <person name="Ravi A."/>
            <person name="Getino M."/>
            <person name="Pursley I."/>
            <person name="Horton D.L."/>
            <person name="Alikhan N.F."/>
            <person name="Baker D."/>
            <person name="Gharbi K."/>
            <person name="Hall N."/>
            <person name="Watson M."/>
            <person name="Adriaenssens E.M."/>
            <person name="Foster-Nyarko E."/>
            <person name="Jarju S."/>
            <person name="Secka A."/>
            <person name="Antonio M."/>
            <person name="Oren A."/>
            <person name="Chaudhuri R.R."/>
            <person name="La Ragione R."/>
            <person name="Hildebrand F."/>
            <person name="Pallen M.J."/>
        </authorList>
    </citation>
    <scope>NUCLEOTIDE SEQUENCE</scope>
    <source>
        <strain evidence="7">CHK171-505</strain>
    </source>
</reference>
<dbReference type="EMBL" id="DWYW01000089">
    <property type="protein sequence ID" value="HJA89975.1"/>
    <property type="molecule type" value="Genomic_DNA"/>
</dbReference>
<evidence type="ECO:0000259" key="6">
    <source>
        <dbReference type="PROSITE" id="PS50885"/>
    </source>
</evidence>
<organism evidence="7 8">
    <name type="scientific">Candidatus Jeotgalibaca merdavium</name>
    <dbReference type="NCBI Taxonomy" id="2838627"/>
    <lineage>
        <taxon>Bacteria</taxon>
        <taxon>Bacillati</taxon>
        <taxon>Bacillota</taxon>
        <taxon>Bacilli</taxon>
        <taxon>Lactobacillales</taxon>
        <taxon>Carnobacteriaceae</taxon>
        <taxon>Jeotgalibaca</taxon>
    </lineage>
</organism>
<reference evidence="7" key="2">
    <citation type="submission" date="2021-04" db="EMBL/GenBank/DDBJ databases">
        <authorList>
            <person name="Gilroy R."/>
        </authorList>
    </citation>
    <scope>NUCLEOTIDE SEQUENCE</scope>
    <source>
        <strain evidence="7">CHK171-505</strain>
    </source>
</reference>
<evidence type="ECO:0000256" key="3">
    <source>
        <dbReference type="PROSITE-ProRule" id="PRU00284"/>
    </source>
</evidence>
<keyword evidence="4" id="KW-0812">Transmembrane</keyword>
<keyword evidence="1 3" id="KW-0807">Transducer</keyword>
<dbReference type="Pfam" id="PF00015">
    <property type="entry name" value="MCPsignal"/>
    <property type="match status" value="1"/>
</dbReference>
<dbReference type="AlphaFoldDB" id="A0A9D2HZ12"/>
<dbReference type="PROSITE" id="PS50111">
    <property type="entry name" value="CHEMOTAXIS_TRANSDUC_2"/>
    <property type="match status" value="1"/>
</dbReference>
<accession>A0A9D2HZ12</accession>
<dbReference type="InterPro" id="IPR029151">
    <property type="entry name" value="Sensor-like_sf"/>
</dbReference>
<dbReference type="InterPro" id="IPR004089">
    <property type="entry name" value="MCPsignal_dom"/>
</dbReference>
<dbReference type="SMART" id="SM00283">
    <property type="entry name" value="MA"/>
    <property type="match status" value="1"/>
</dbReference>
<dbReference type="Proteomes" id="UP000886856">
    <property type="component" value="Unassembled WGS sequence"/>
</dbReference>
<proteinExistence type="inferred from homology"/>
<dbReference type="Pfam" id="PF14827">
    <property type="entry name" value="dCache_3"/>
    <property type="match status" value="1"/>
</dbReference>
<dbReference type="PANTHER" id="PTHR32089">
    <property type="entry name" value="METHYL-ACCEPTING CHEMOTAXIS PROTEIN MCPB"/>
    <property type="match status" value="1"/>
</dbReference>
<name>A0A9D2HZ12_9LACT</name>
<evidence type="ECO:0000313" key="7">
    <source>
        <dbReference type="EMBL" id="HJA89975.1"/>
    </source>
</evidence>
<keyword evidence="4" id="KW-1133">Transmembrane helix</keyword>
<dbReference type="PANTHER" id="PTHR32089:SF112">
    <property type="entry name" value="LYSOZYME-LIKE PROTEIN-RELATED"/>
    <property type="match status" value="1"/>
</dbReference>
<feature type="domain" description="Methyl-accepting transducer" evidence="5">
    <location>
        <begin position="376"/>
        <end position="626"/>
    </location>
</feature>
<dbReference type="InterPro" id="IPR029150">
    <property type="entry name" value="dCache_3"/>
</dbReference>
<dbReference type="Gene3D" id="1.10.287.950">
    <property type="entry name" value="Methyl-accepting chemotaxis protein"/>
    <property type="match status" value="1"/>
</dbReference>
<comment type="caution">
    <text evidence="7">The sequence shown here is derived from an EMBL/GenBank/DDBJ whole genome shotgun (WGS) entry which is preliminary data.</text>
</comment>
<evidence type="ECO:0000256" key="2">
    <source>
        <dbReference type="ARBA" id="ARBA00029447"/>
    </source>
</evidence>
<evidence type="ECO:0000259" key="5">
    <source>
        <dbReference type="PROSITE" id="PS50111"/>
    </source>
</evidence>